<proteinExistence type="predicted"/>
<gene>
    <name evidence="1" type="ORF">RCOM_1204940</name>
</gene>
<dbReference type="PANTHER" id="PTHR37807:SF4">
    <property type="entry name" value="DC1 DOMAIN-CONTAINING PROTEIN"/>
    <property type="match status" value="1"/>
</dbReference>
<dbReference type="Proteomes" id="UP000008311">
    <property type="component" value="Unassembled WGS sequence"/>
</dbReference>
<dbReference type="AlphaFoldDB" id="B9SWE0"/>
<dbReference type="EMBL" id="EQ974197">
    <property type="protein sequence ID" value="EEF32076.1"/>
    <property type="molecule type" value="Genomic_DNA"/>
</dbReference>
<reference evidence="2" key="1">
    <citation type="journal article" date="2010" name="Nat. Biotechnol.">
        <title>Draft genome sequence of the oilseed species Ricinus communis.</title>
        <authorList>
            <person name="Chan A.P."/>
            <person name="Crabtree J."/>
            <person name="Zhao Q."/>
            <person name="Lorenzi H."/>
            <person name="Orvis J."/>
            <person name="Puiu D."/>
            <person name="Melake-Berhan A."/>
            <person name="Jones K.M."/>
            <person name="Redman J."/>
            <person name="Chen G."/>
            <person name="Cahoon E.B."/>
            <person name="Gedil M."/>
            <person name="Stanke M."/>
            <person name="Haas B.J."/>
            <person name="Wortman J.R."/>
            <person name="Fraser-Liggett C.M."/>
            <person name="Ravel J."/>
            <person name="Rabinowicz P.D."/>
        </authorList>
    </citation>
    <scope>NUCLEOTIDE SEQUENCE [LARGE SCALE GENOMIC DNA]</scope>
    <source>
        <strain evidence="2">cv. Hale</strain>
    </source>
</reference>
<organism evidence="1 2">
    <name type="scientific">Ricinus communis</name>
    <name type="common">Castor bean</name>
    <dbReference type="NCBI Taxonomy" id="3988"/>
    <lineage>
        <taxon>Eukaryota</taxon>
        <taxon>Viridiplantae</taxon>
        <taxon>Streptophyta</taxon>
        <taxon>Embryophyta</taxon>
        <taxon>Tracheophyta</taxon>
        <taxon>Spermatophyta</taxon>
        <taxon>Magnoliopsida</taxon>
        <taxon>eudicotyledons</taxon>
        <taxon>Gunneridae</taxon>
        <taxon>Pentapetalae</taxon>
        <taxon>rosids</taxon>
        <taxon>fabids</taxon>
        <taxon>Malpighiales</taxon>
        <taxon>Euphorbiaceae</taxon>
        <taxon>Acalyphoideae</taxon>
        <taxon>Acalypheae</taxon>
        <taxon>Ricinus</taxon>
    </lineage>
</organism>
<evidence type="ECO:0000313" key="2">
    <source>
        <dbReference type="Proteomes" id="UP000008311"/>
    </source>
</evidence>
<dbReference type="PANTHER" id="PTHR37807">
    <property type="entry name" value="OS07G0160300 PROTEIN"/>
    <property type="match status" value="1"/>
</dbReference>
<keyword evidence="2" id="KW-1185">Reference proteome</keyword>
<evidence type="ECO:0000313" key="1">
    <source>
        <dbReference type="EMBL" id="EEF32076.1"/>
    </source>
</evidence>
<protein>
    <submittedName>
        <fullName evidence="1">Uncharacterized protein</fullName>
    </submittedName>
</protein>
<sequence>MMPPKPFSAQSKLARSREAHLIVIECNSEDKKDDYDIRKIHKLNIDTKSFDVRKVISDLSIMLSYMEKNEVSKEMSQLFYMCKDPNLNIHFKCILDESYVDCLVSKKKLKQVYPQGIGQPVIYPEFDI</sequence>
<dbReference type="InParanoid" id="B9SWE0"/>
<accession>B9SWE0</accession>
<name>B9SWE0_RICCO</name>